<keyword evidence="12" id="KW-0472">Membrane</keyword>
<keyword evidence="9" id="KW-0746">Sphingolipid metabolism</keyword>
<dbReference type="InterPro" id="IPR036553">
    <property type="entry name" value="RPTC_insert"/>
</dbReference>
<evidence type="ECO:0000256" key="3">
    <source>
        <dbReference type="ARBA" id="ARBA00007089"/>
    </source>
</evidence>
<dbReference type="Pfam" id="PF04110">
    <property type="entry name" value="APG12"/>
    <property type="match status" value="1"/>
</dbReference>
<keyword evidence="16" id="KW-1185">Reference proteome</keyword>
<protein>
    <submittedName>
        <fullName evidence="17">RNA 3'-terminal phosphate cyclase-like protein</fullName>
    </submittedName>
</protein>
<dbReference type="Gene3D" id="3.65.10.20">
    <property type="entry name" value="RNA 3'-terminal phosphate cyclase domain"/>
    <property type="match status" value="1"/>
</dbReference>
<evidence type="ECO:0000256" key="10">
    <source>
        <dbReference type="ARBA" id="ARBA00022989"/>
    </source>
</evidence>
<sequence>MSPVDLMVRLPRRAIELIQALYLEYTMVTSLYMMEPWERYAYNAIFSVAFIFASFSVFRFAKADPLPTGVPGKIELILKPVADAPIMKDRKWEVATTRTVGWLNLFIRKYLKLGDAESLFLYVSQCFCLSNDYTLENVYDCFGSSGKLVLHYSVVEAWGITIVRNAMPSKGRKCYAFAKTFNQSLSILLQRWPATEDLLSRRPIRITEIRSGSFEPGVTNYEVNVLKLMCALTNGSVVNLGATGTELFFNPGFLSGGSLEFDCGKERSIGYYLEILCYVAPFCKAPLNVTLRGVTNGCGDPSVDLIKFAWIPVMRRFYADAEGLDVKVSKRGFLPNGGGEVIFTSPVCRYLRPIQVEDMGKVRKVRGIAYSCRVSPTMANRCMESCKASVKRYLSDVYFYSDHRKGDCAGQSPGFGVLLSAETTEGVFLAGEMTSNPAGSEMGPAVPEQVGKQAALNLFSEIYRGGCCDATAQSLAVLFMTLCQKDVSKLVIGPLTEYCANFLRHIRDFLGVVFKIEELSQSLDGTADFSVESNATNHRHLPKKIKLTCVGVGFTNMNKALL</sequence>
<dbReference type="InterPro" id="IPR024512">
    <property type="entry name" value="Ser_palmitoyltrfase_ssu-like"/>
</dbReference>
<evidence type="ECO:0000259" key="15">
    <source>
        <dbReference type="Pfam" id="PF05189"/>
    </source>
</evidence>
<dbReference type="PANTHER" id="PTHR11096">
    <property type="entry name" value="RNA 3' TERMINAL PHOSPHATE CYCLASE"/>
    <property type="match status" value="1"/>
</dbReference>
<dbReference type="AlphaFoldDB" id="A0A5S6QZ94"/>
<dbReference type="GO" id="GO:0004521">
    <property type="term" value="F:RNA endonuclease activity"/>
    <property type="evidence" value="ECO:0007669"/>
    <property type="project" value="TreeGrafter"/>
</dbReference>
<feature type="domain" description="RNA 3'-terminal phosphate cyclase" evidence="14">
    <location>
        <begin position="199"/>
        <end position="516"/>
    </location>
</feature>
<dbReference type="InterPro" id="IPR029071">
    <property type="entry name" value="Ubiquitin-like_domsf"/>
</dbReference>
<dbReference type="InterPro" id="IPR023797">
    <property type="entry name" value="RNA3'_phos_cyclase_dom"/>
</dbReference>
<evidence type="ECO:0000256" key="2">
    <source>
        <dbReference type="ARBA" id="ARBA00004604"/>
    </source>
</evidence>
<comment type="subcellular location">
    <subcellularLocation>
        <location evidence="1">Endoplasmic reticulum membrane</location>
        <topology evidence="1">Multi-pass membrane protein</topology>
    </subcellularLocation>
    <subcellularLocation>
        <location evidence="2">Nucleus</location>
        <location evidence="2">Nucleolus</location>
    </subcellularLocation>
</comment>
<keyword evidence="7" id="KW-0833">Ubl conjugation pathway</keyword>
<evidence type="ECO:0000313" key="16">
    <source>
        <dbReference type="Proteomes" id="UP000046395"/>
    </source>
</evidence>
<dbReference type="GO" id="GO:0005789">
    <property type="term" value="C:endoplasmic reticulum membrane"/>
    <property type="evidence" value="ECO:0007669"/>
    <property type="project" value="UniProtKB-SubCell"/>
</dbReference>
<evidence type="ECO:0000256" key="7">
    <source>
        <dbReference type="ARBA" id="ARBA00022786"/>
    </source>
</evidence>
<dbReference type="PROSITE" id="PS01287">
    <property type="entry name" value="RTC"/>
    <property type="match status" value="1"/>
</dbReference>
<keyword evidence="6" id="KW-0812">Transmembrane</keyword>
<keyword evidence="4" id="KW-1017">Isopeptide bond</keyword>
<evidence type="ECO:0000256" key="9">
    <source>
        <dbReference type="ARBA" id="ARBA00022919"/>
    </source>
</evidence>
<dbReference type="GO" id="GO:0005730">
    <property type="term" value="C:nucleolus"/>
    <property type="evidence" value="ECO:0007669"/>
    <property type="project" value="UniProtKB-SubCell"/>
</dbReference>
<evidence type="ECO:0000256" key="6">
    <source>
        <dbReference type="ARBA" id="ARBA00022692"/>
    </source>
</evidence>
<feature type="domain" description="RNA 3'-terminal phosphate cyclase insert" evidence="15">
    <location>
        <begin position="358"/>
        <end position="462"/>
    </location>
</feature>
<evidence type="ECO:0000256" key="1">
    <source>
        <dbReference type="ARBA" id="ARBA00004477"/>
    </source>
</evidence>
<dbReference type="InterPro" id="IPR016443">
    <property type="entry name" value="RNA3'_term_phos_cyc_type_2"/>
</dbReference>
<evidence type="ECO:0000313" key="17">
    <source>
        <dbReference type="WBParaSite" id="TMUE_3000012414.1"/>
    </source>
</evidence>
<dbReference type="Pfam" id="PF11779">
    <property type="entry name" value="SPT_ssu-like"/>
    <property type="match status" value="1"/>
</dbReference>
<dbReference type="InterPro" id="IPR037136">
    <property type="entry name" value="RNA3'_phos_cyclase_dom_sf"/>
</dbReference>
<keyword evidence="11" id="KW-0072">Autophagy</keyword>
<dbReference type="InterPro" id="IPR013792">
    <property type="entry name" value="RNA3'P_cycl/enolpyr_Trfase_a/b"/>
</dbReference>
<dbReference type="SUPFAM" id="SSF55205">
    <property type="entry name" value="EPT/RTPC-like"/>
    <property type="match status" value="1"/>
</dbReference>
<keyword evidence="8" id="KW-0256">Endoplasmic reticulum</keyword>
<dbReference type="Pfam" id="PF05189">
    <property type="entry name" value="RTC_insert"/>
    <property type="match status" value="1"/>
</dbReference>
<evidence type="ECO:0000256" key="5">
    <source>
        <dbReference type="ARBA" id="ARBA00022517"/>
    </source>
</evidence>
<dbReference type="CDD" id="cd01612">
    <property type="entry name" value="Ubl_ATG12"/>
    <property type="match status" value="1"/>
</dbReference>
<evidence type="ECO:0000259" key="14">
    <source>
        <dbReference type="Pfam" id="PF01137"/>
    </source>
</evidence>
<evidence type="ECO:0000256" key="8">
    <source>
        <dbReference type="ARBA" id="ARBA00022824"/>
    </source>
</evidence>
<keyword evidence="10" id="KW-1133">Transmembrane helix</keyword>
<dbReference type="GO" id="GO:0000045">
    <property type="term" value="P:autophagosome assembly"/>
    <property type="evidence" value="ECO:0007669"/>
    <property type="project" value="InterPro"/>
</dbReference>
<dbReference type="PANTHER" id="PTHR11096:SF1">
    <property type="entry name" value="RNA 3'-TERMINAL PHOSPHATE CYCLASE-LIKE PROTEIN"/>
    <property type="match status" value="1"/>
</dbReference>
<keyword evidence="9" id="KW-0443">Lipid metabolism</keyword>
<evidence type="ECO:0000256" key="11">
    <source>
        <dbReference type="ARBA" id="ARBA00023006"/>
    </source>
</evidence>
<evidence type="ECO:0000256" key="12">
    <source>
        <dbReference type="ARBA" id="ARBA00023136"/>
    </source>
</evidence>
<proteinExistence type="inferred from homology"/>
<dbReference type="GO" id="GO:0000479">
    <property type="term" value="P:endonucleolytic cleavage of tricistronic rRNA transcript (SSU-rRNA, 5.8S rRNA, LSU-rRNA)"/>
    <property type="evidence" value="ECO:0007669"/>
    <property type="project" value="TreeGrafter"/>
</dbReference>
<organism evidence="16 17">
    <name type="scientific">Trichuris muris</name>
    <name type="common">Mouse whipworm</name>
    <dbReference type="NCBI Taxonomy" id="70415"/>
    <lineage>
        <taxon>Eukaryota</taxon>
        <taxon>Metazoa</taxon>
        <taxon>Ecdysozoa</taxon>
        <taxon>Nematoda</taxon>
        <taxon>Enoplea</taxon>
        <taxon>Dorylaimia</taxon>
        <taxon>Trichinellida</taxon>
        <taxon>Trichuridae</taxon>
        <taxon>Trichuris</taxon>
    </lineage>
</organism>
<dbReference type="STRING" id="70415.A0A5S6QZ94"/>
<name>A0A5S6QZ94_TRIMR</name>
<dbReference type="InterPro" id="IPR000228">
    <property type="entry name" value="RNA3'_term_phos_cyc"/>
</dbReference>
<dbReference type="NCBIfam" id="TIGR03400">
    <property type="entry name" value="18S_RNA_Rcl1p"/>
    <property type="match status" value="1"/>
</dbReference>
<accession>A0A5S6QZ94</accession>
<keyword evidence="5" id="KW-0690">Ribosome biogenesis</keyword>
<dbReference type="WBParaSite" id="TMUE_3000012414.1">
    <property type="protein sequence ID" value="TMUE_3000012414.1"/>
    <property type="gene ID" value="WBGene00293768"/>
</dbReference>
<dbReference type="InterPro" id="IPR007242">
    <property type="entry name" value="Atg12"/>
</dbReference>
<dbReference type="SUPFAM" id="SSF54236">
    <property type="entry name" value="Ubiquitin-like"/>
    <property type="match status" value="1"/>
</dbReference>
<dbReference type="GO" id="GO:0006665">
    <property type="term" value="P:sphingolipid metabolic process"/>
    <property type="evidence" value="ECO:0007669"/>
    <property type="project" value="UniProtKB-KW"/>
</dbReference>
<dbReference type="Proteomes" id="UP000046395">
    <property type="component" value="Unassembled WGS sequence"/>
</dbReference>
<dbReference type="Gene3D" id="3.30.360.20">
    <property type="entry name" value="RNA 3'-terminal phosphate cyclase, insert domain"/>
    <property type="match status" value="1"/>
</dbReference>
<dbReference type="InterPro" id="IPR013791">
    <property type="entry name" value="RNA3'-term_phos_cycl_insert"/>
</dbReference>
<keyword evidence="13" id="KW-0539">Nucleus</keyword>
<evidence type="ECO:0000256" key="13">
    <source>
        <dbReference type="ARBA" id="ARBA00023242"/>
    </source>
</evidence>
<dbReference type="Pfam" id="PF01137">
    <property type="entry name" value="RTC"/>
    <property type="match status" value="1"/>
</dbReference>
<reference evidence="17" key="1">
    <citation type="submission" date="2019-12" db="UniProtKB">
        <authorList>
            <consortium name="WormBaseParasite"/>
        </authorList>
    </citation>
    <scope>IDENTIFICATION</scope>
</reference>
<comment type="similarity">
    <text evidence="3">Belongs to the RNA 3'-terminal cyclase family. Type 2 subfamily.</text>
</comment>
<evidence type="ECO:0000256" key="4">
    <source>
        <dbReference type="ARBA" id="ARBA00022499"/>
    </source>
</evidence>
<dbReference type="Gene3D" id="3.10.20.90">
    <property type="entry name" value="Phosphatidylinositol 3-kinase Catalytic Subunit, Chain A, domain 1"/>
    <property type="match status" value="1"/>
</dbReference>
<dbReference type="InterPro" id="IPR020719">
    <property type="entry name" value="RNA3'_term_phos_cycl-like_CS"/>
</dbReference>